<sequence>YRLDFLLRIHQLEIPIFLKALNTMKYILSIFVLGVYLFGVHATSDSQTKRIIGDWLEDKRNRTDITDLFRSLNVSEELIRLSNSGSPSEQLIVNYGSGYFIQGRRK</sequence>
<accession>A0A0K2VGY2</accession>
<organism evidence="2">
    <name type="scientific">Lepeophtheirus salmonis</name>
    <name type="common">Salmon louse</name>
    <name type="synonym">Caligus salmonis</name>
    <dbReference type="NCBI Taxonomy" id="72036"/>
    <lineage>
        <taxon>Eukaryota</taxon>
        <taxon>Metazoa</taxon>
        <taxon>Ecdysozoa</taxon>
        <taxon>Arthropoda</taxon>
        <taxon>Crustacea</taxon>
        <taxon>Multicrustacea</taxon>
        <taxon>Hexanauplia</taxon>
        <taxon>Copepoda</taxon>
        <taxon>Siphonostomatoida</taxon>
        <taxon>Caligidae</taxon>
        <taxon>Lepeophtheirus</taxon>
    </lineage>
</organism>
<reference evidence="2" key="1">
    <citation type="submission" date="2014-05" db="EMBL/GenBank/DDBJ databases">
        <authorList>
            <person name="Chronopoulou M."/>
        </authorList>
    </citation>
    <scope>NUCLEOTIDE SEQUENCE</scope>
    <source>
        <tissue evidence="2">Whole organism</tissue>
    </source>
</reference>
<feature type="non-terminal residue" evidence="2">
    <location>
        <position position="1"/>
    </location>
</feature>
<feature type="transmembrane region" description="Helical" evidence="1">
    <location>
        <begin position="26"/>
        <end position="43"/>
    </location>
</feature>
<evidence type="ECO:0000256" key="1">
    <source>
        <dbReference type="SAM" id="Phobius"/>
    </source>
</evidence>
<feature type="non-terminal residue" evidence="2">
    <location>
        <position position="106"/>
    </location>
</feature>
<name>A0A0K2VGY2_LEPSM</name>
<dbReference type="EMBL" id="HACA01031860">
    <property type="protein sequence ID" value="CDW49221.1"/>
    <property type="molecule type" value="Transcribed_RNA"/>
</dbReference>
<dbReference type="AlphaFoldDB" id="A0A0K2VGY2"/>
<proteinExistence type="predicted"/>
<keyword evidence="1" id="KW-0472">Membrane</keyword>
<protein>
    <submittedName>
        <fullName evidence="2">Uncharacterized protein</fullName>
    </submittedName>
</protein>
<evidence type="ECO:0000313" key="2">
    <source>
        <dbReference type="EMBL" id="CDW49221.1"/>
    </source>
</evidence>
<keyword evidence="1" id="KW-1133">Transmembrane helix</keyword>
<keyword evidence="1" id="KW-0812">Transmembrane</keyword>